<dbReference type="PROSITE" id="PS50041">
    <property type="entry name" value="C_TYPE_LECTIN_2"/>
    <property type="match status" value="2"/>
</dbReference>
<dbReference type="CDD" id="cd00037">
    <property type="entry name" value="CLECT"/>
    <property type="match status" value="1"/>
</dbReference>
<dbReference type="InterPro" id="IPR016187">
    <property type="entry name" value="CTDL_fold"/>
</dbReference>
<dbReference type="PROSITE" id="PS00615">
    <property type="entry name" value="C_TYPE_LECTIN_1"/>
    <property type="match status" value="1"/>
</dbReference>
<protein>
    <recommendedName>
        <fullName evidence="2">C-type lectin domain-containing protein</fullName>
    </recommendedName>
</protein>
<feature type="domain" description="C-type lectin" evidence="2">
    <location>
        <begin position="94"/>
        <end position="207"/>
    </location>
</feature>
<dbReference type="SMART" id="SM00034">
    <property type="entry name" value="CLECT"/>
    <property type="match status" value="1"/>
</dbReference>
<evidence type="ECO:0000313" key="3">
    <source>
        <dbReference type="EMBL" id="CAK8680718.1"/>
    </source>
</evidence>
<dbReference type="InterPro" id="IPR001304">
    <property type="entry name" value="C-type_lectin-like"/>
</dbReference>
<dbReference type="InterPro" id="IPR016186">
    <property type="entry name" value="C-type_lectin-like/link_sf"/>
</dbReference>
<feature type="domain" description="C-type lectin" evidence="2">
    <location>
        <begin position="11"/>
        <end position="57"/>
    </location>
</feature>
<sequence length="268" mass="29984">MGLFGIARINESWKYFQGDDEPNNHNGREDCVEATFYPGNIYWNDLNCDSVRNWVCKVERGKDLVTPATFPAGTLSPQICGSDVDWVAYTNPSGQQKCYYFGNSPVQSWHQSNTYCQSLGGSLVSITSLDEQQFITGRASKTGVTNLWIGLVQDTMNGPFLWVDGSPVVFENWQAGGQPNDNFGQELCVEAAASNARSTTIDLRHGWMVIHRCSLSFLQNWLPYGSKCFLEVGFTDQSLRSNWEDSEAYCESNNGFLASITNEYYSGE</sequence>
<accession>A0ABP0FRY1</accession>
<evidence type="ECO:0000256" key="1">
    <source>
        <dbReference type="ARBA" id="ARBA00023157"/>
    </source>
</evidence>
<organism evidence="3 4">
    <name type="scientific">Clavelina lepadiformis</name>
    <name type="common">Light-bulb sea squirt</name>
    <name type="synonym">Ascidia lepadiformis</name>
    <dbReference type="NCBI Taxonomy" id="159417"/>
    <lineage>
        <taxon>Eukaryota</taxon>
        <taxon>Metazoa</taxon>
        <taxon>Chordata</taxon>
        <taxon>Tunicata</taxon>
        <taxon>Ascidiacea</taxon>
        <taxon>Aplousobranchia</taxon>
        <taxon>Clavelinidae</taxon>
        <taxon>Clavelina</taxon>
    </lineage>
</organism>
<comment type="caution">
    <text evidence="3">The sequence shown here is derived from an EMBL/GenBank/DDBJ whole genome shotgun (WGS) entry which is preliminary data.</text>
</comment>
<keyword evidence="1" id="KW-1015">Disulfide bond</keyword>
<dbReference type="SUPFAM" id="SSF56436">
    <property type="entry name" value="C-type lectin-like"/>
    <property type="match status" value="3"/>
</dbReference>
<gene>
    <name evidence="3" type="ORF">CVLEPA_LOCUS10961</name>
</gene>
<reference evidence="3 4" key="1">
    <citation type="submission" date="2024-02" db="EMBL/GenBank/DDBJ databases">
        <authorList>
            <person name="Daric V."/>
            <person name="Darras S."/>
        </authorList>
    </citation>
    <scope>NUCLEOTIDE SEQUENCE [LARGE SCALE GENOMIC DNA]</scope>
</reference>
<dbReference type="InterPro" id="IPR018378">
    <property type="entry name" value="C-type_lectin_CS"/>
</dbReference>
<proteinExistence type="predicted"/>
<evidence type="ECO:0000313" key="4">
    <source>
        <dbReference type="Proteomes" id="UP001642483"/>
    </source>
</evidence>
<dbReference type="Pfam" id="PF00059">
    <property type="entry name" value="Lectin_C"/>
    <property type="match status" value="2"/>
</dbReference>
<dbReference type="Gene3D" id="3.10.100.10">
    <property type="entry name" value="Mannose-Binding Protein A, subunit A"/>
    <property type="match status" value="3"/>
</dbReference>
<dbReference type="InterPro" id="IPR050111">
    <property type="entry name" value="C-type_lectin/snaclec_domain"/>
</dbReference>
<dbReference type="PANTHER" id="PTHR22803">
    <property type="entry name" value="MANNOSE, PHOSPHOLIPASE, LECTIN RECEPTOR RELATED"/>
    <property type="match status" value="1"/>
</dbReference>
<dbReference type="Proteomes" id="UP001642483">
    <property type="component" value="Unassembled WGS sequence"/>
</dbReference>
<dbReference type="EMBL" id="CAWYQH010000079">
    <property type="protein sequence ID" value="CAK8680718.1"/>
    <property type="molecule type" value="Genomic_DNA"/>
</dbReference>
<name>A0ABP0FRY1_CLALP</name>
<evidence type="ECO:0000259" key="2">
    <source>
        <dbReference type="PROSITE" id="PS50041"/>
    </source>
</evidence>
<keyword evidence="4" id="KW-1185">Reference proteome</keyword>